<dbReference type="EMBL" id="UINC01027143">
    <property type="protein sequence ID" value="SVB05889.1"/>
    <property type="molecule type" value="Genomic_DNA"/>
</dbReference>
<dbReference type="Gene3D" id="3.10.129.10">
    <property type="entry name" value="Hotdog Thioesterase"/>
    <property type="match status" value="1"/>
</dbReference>
<dbReference type="PANTHER" id="PTHR30272">
    <property type="entry name" value="3-HYDROXYACYL-[ACYL-CARRIER-PROTEIN] DEHYDRATASE"/>
    <property type="match status" value="1"/>
</dbReference>
<dbReference type="NCBIfam" id="NF003509">
    <property type="entry name" value="PRK05174.1"/>
    <property type="match status" value="1"/>
</dbReference>
<organism evidence="1">
    <name type="scientific">marine metagenome</name>
    <dbReference type="NCBI Taxonomy" id="408172"/>
    <lineage>
        <taxon>unclassified sequences</taxon>
        <taxon>metagenomes</taxon>
        <taxon>ecological metagenomes</taxon>
    </lineage>
</organism>
<reference evidence="1" key="1">
    <citation type="submission" date="2018-05" db="EMBL/GenBank/DDBJ databases">
        <authorList>
            <person name="Lanie J.A."/>
            <person name="Ng W.-L."/>
            <person name="Kazmierczak K.M."/>
            <person name="Andrzejewski T.M."/>
            <person name="Davidsen T.M."/>
            <person name="Wayne K.J."/>
            <person name="Tettelin H."/>
            <person name="Glass J.I."/>
            <person name="Rusch D."/>
            <person name="Podicherti R."/>
            <person name="Tsui H.-C.T."/>
            <person name="Winkler M.E."/>
        </authorList>
    </citation>
    <scope>NUCLEOTIDE SEQUENCE</scope>
</reference>
<protein>
    <submittedName>
        <fullName evidence="1">Uncharacterized protein</fullName>
    </submittedName>
</protein>
<proteinExistence type="predicted"/>
<dbReference type="Pfam" id="PF07977">
    <property type="entry name" value="FabA"/>
    <property type="match status" value="1"/>
</dbReference>
<dbReference type="AlphaFoldDB" id="A0A382AWQ5"/>
<gene>
    <name evidence="1" type="ORF">METZ01_LOCUS158743</name>
</gene>
<dbReference type="UniPathway" id="UPA00094"/>
<dbReference type="InterPro" id="IPR013114">
    <property type="entry name" value="FabA_FabZ"/>
</dbReference>
<dbReference type="InterPro" id="IPR029069">
    <property type="entry name" value="HotDog_dom_sf"/>
</dbReference>
<sequence length="139" mass="15918">SDEGGKYGKGEIKAELDISESLWFFDCHFKNDPVMPGCLGLDGFWQLIGFFLTWAGGQGRGRALGVKDLKFKGQVRPFHEKIVYQINIRKFITRPTYMAWADAVLEVKDKVIYFAKDLQVGLFDNLTWDYGKDPDLDPF</sequence>
<dbReference type="SUPFAM" id="SSF54637">
    <property type="entry name" value="Thioesterase/thiol ester dehydrase-isomerase"/>
    <property type="match status" value="1"/>
</dbReference>
<name>A0A382AWQ5_9ZZZZ</name>
<dbReference type="PANTHER" id="PTHR30272:SF8">
    <property type="entry name" value="3-HYDROXYDECANOYL-[ACYL-CARRIER-PROTEIN] DEHYDRATASE"/>
    <property type="match status" value="1"/>
</dbReference>
<evidence type="ECO:0000313" key="1">
    <source>
        <dbReference type="EMBL" id="SVB05889.1"/>
    </source>
</evidence>
<accession>A0A382AWQ5</accession>
<feature type="non-terminal residue" evidence="1">
    <location>
        <position position="1"/>
    </location>
</feature>
<dbReference type="GO" id="GO:0006633">
    <property type="term" value="P:fatty acid biosynthetic process"/>
    <property type="evidence" value="ECO:0007669"/>
    <property type="project" value="UniProtKB-UniPathway"/>
</dbReference>